<gene>
    <name evidence="4" type="ORF">OBRU01_24782</name>
</gene>
<comment type="similarity">
    <text evidence="1">Belongs to the PIGL family.</text>
</comment>
<dbReference type="InterPro" id="IPR024078">
    <property type="entry name" value="LmbE-like_dom_sf"/>
</dbReference>
<dbReference type="Proteomes" id="UP000037510">
    <property type="component" value="Unassembled WGS sequence"/>
</dbReference>
<dbReference type="GO" id="GO:0005783">
    <property type="term" value="C:endoplasmic reticulum"/>
    <property type="evidence" value="ECO:0007669"/>
    <property type="project" value="TreeGrafter"/>
</dbReference>
<reference evidence="4 5" key="1">
    <citation type="journal article" date="2015" name="Genome Biol. Evol.">
        <title>The genome of winter moth (Operophtera brumata) provides a genomic perspective on sexual dimorphism and phenology.</title>
        <authorList>
            <person name="Derks M.F."/>
            <person name="Smit S."/>
            <person name="Salis L."/>
            <person name="Schijlen E."/>
            <person name="Bossers A."/>
            <person name="Mateman C."/>
            <person name="Pijl A.S."/>
            <person name="de Ridder D."/>
            <person name="Groenen M.A."/>
            <person name="Visser M.E."/>
            <person name="Megens H.J."/>
        </authorList>
    </citation>
    <scope>NUCLEOTIDE SEQUENCE [LARGE SCALE GENOMIC DNA]</scope>
    <source>
        <strain evidence="4">WM2013NL</strain>
        <tissue evidence="4">Head and thorax</tissue>
    </source>
</reference>
<protein>
    <recommendedName>
        <fullName evidence="2">N-acetylglucosaminylphosphatidylinositol deacetylase</fullName>
        <ecNumber evidence="2">3.5.1.89</ecNumber>
    </recommendedName>
</protein>
<evidence type="ECO:0000313" key="4">
    <source>
        <dbReference type="EMBL" id="KOB63590.1"/>
    </source>
</evidence>
<sequence length="224" mass="25948">MLLDDSPYDLGLLYKLYVRFVADSFVYFRNFALYITLWFVGYLLVCCVVYRRYARRLQTRTRGALGAKRVLIVVAHPDDECMFFGPTIFRLCEQGNHEGKGRIRQKELWDACLELGVPQQNICLIMDTRLPDDPKAQWPVPVVAKLIHHSLETLDIDTLLTFDRGGVSSHSNHSAVFYAVAYIFVEKIMPKSKYLYVVLSRYMVINTLRRISLADIELELEVDD</sequence>
<proteinExistence type="inferred from homology"/>
<organism evidence="4 5">
    <name type="scientific">Operophtera brumata</name>
    <name type="common">Winter moth</name>
    <name type="synonym">Phalaena brumata</name>
    <dbReference type="NCBI Taxonomy" id="104452"/>
    <lineage>
        <taxon>Eukaryota</taxon>
        <taxon>Metazoa</taxon>
        <taxon>Ecdysozoa</taxon>
        <taxon>Arthropoda</taxon>
        <taxon>Hexapoda</taxon>
        <taxon>Insecta</taxon>
        <taxon>Pterygota</taxon>
        <taxon>Neoptera</taxon>
        <taxon>Endopterygota</taxon>
        <taxon>Lepidoptera</taxon>
        <taxon>Glossata</taxon>
        <taxon>Ditrysia</taxon>
        <taxon>Geometroidea</taxon>
        <taxon>Geometridae</taxon>
        <taxon>Larentiinae</taxon>
        <taxon>Operophtera</taxon>
    </lineage>
</organism>
<evidence type="ECO:0000256" key="2">
    <source>
        <dbReference type="ARBA" id="ARBA00012176"/>
    </source>
</evidence>
<dbReference type="GO" id="GO:0006506">
    <property type="term" value="P:GPI anchor biosynthetic process"/>
    <property type="evidence" value="ECO:0007669"/>
    <property type="project" value="UniProtKB-UniPathway"/>
</dbReference>
<dbReference type="PANTHER" id="PTHR12993">
    <property type="entry name" value="N-ACETYLGLUCOSAMINYL-PHOSPHATIDYLINOSITOL DE-N-ACETYLASE-RELATED"/>
    <property type="match status" value="1"/>
</dbReference>
<keyword evidence="3" id="KW-0472">Membrane</keyword>
<dbReference type="EMBL" id="JTDY01009381">
    <property type="protein sequence ID" value="KOB63590.1"/>
    <property type="molecule type" value="Genomic_DNA"/>
</dbReference>
<dbReference type="PANTHER" id="PTHR12993:SF11">
    <property type="entry name" value="N-ACETYLGLUCOSAMINYL-PHOSPHATIDYLINOSITOL DE-N-ACETYLASE"/>
    <property type="match status" value="1"/>
</dbReference>
<dbReference type="SUPFAM" id="SSF102588">
    <property type="entry name" value="LmbE-like"/>
    <property type="match status" value="1"/>
</dbReference>
<dbReference type="GO" id="GO:0000225">
    <property type="term" value="F:N-acetylglucosaminylphosphatidylinositol deacetylase activity"/>
    <property type="evidence" value="ECO:0007669"/>
    <property type="project" value="UniProtKB-EC"/>
</dbReference>
<dbReference type="EC" id="3.5.1.89" evidence="2"/>
<dbReference type="InterPro" id="IPR003737">
    <property type="entry name" value="GlcNAc_PI_deacetylase-related"/>
</dbReference>
<dbReference type="Pfam" id="PF02585">
    <property type="entry name" value="PIG-L"/>
    <property type="match status" value="1"/>
</dbReference>
<dbReference type="UniPathway" id="UPA00196"/>
<dbReference type="GO" id="GO:0016020">
    <property type="term" value="C:membrane"/>
    <property type="evidence" value="ECO:0007669"/>
    <property type="project" value="GOC"/>
</dbReference>
<dbReference type="Gene3D" id="3.40.50.10320">
    <property type="entry name" value="LmbE-like"/>
    <property type="match status" value="1"/>
</dbReference>
<keyword evidence="5" id="KW-1185">Reference proteome</keyword>
<evidence type="ECO:0000256" key="3">
    <source>
        <dbReference type="SAM" id="Phobius"/>
    </source>
</evidence>
<feature type="transmembrane region" description="Helical" evidence="3">
    <location>
        <begin position="31"/>
        <end position="50"/>
    </location>
</feature>
<name>A0A0L7KKE6_OPEBR</name>
<evidence type="ECO:0000256" key="1">
    <source>
        <dbReference type="ARBA" id="ARBA00006066"/>
    </source>
</evidence>
<dbReference type="AlphaFoldDB" id="A0A0L7KKE6"/>
<accession>A0A0L7KKE6</accession>
<evidence type="ECO:0000313" key="5">
    <source>
        <dbReference type="Proteomes" id="UP000037510"/>
    </source>
</evidence>
<dbReference type="STRING" id="104452.A0A0L7KKE6"/>
<keyword evidence="3" id="KW-1133">Transmembrane helix</keyword>
<keyword evidence="3" id="KW-0812">Transmembrane</keyword>
<comment type="caution">
    <text evidence="4">The sequence shown here is derived from an EMBL/GenBank/DDBJ whole genome shotgun (WGS) entry which is preliminary data.</text>
</comment>